<dbReference type="RefSeq" id="WP_242613143.1">
    <property type="nucleotide sequence ID" value="NZ_SGWQ01000001.1"/>
</dbReference>
<comment type="caution">
    <text evidence="2">The sequence shown here is derived from an EMBL/GenBank/DDBJ whole genome shotgun (WGS) entry which is preliminary data.</text>
</comment>
<dbReference type="AlphaFoldDB" id="A0A4Q7L9N5"/>
<feature type="transmembrane region" description="Helical" evidence="1">
    <location>
        <begin position="336"/>
        <end position="354"/>
    </location>
</feature>
<name>A0A4Q7L9N5_9PSEU</name>
<sequence length="596" mass="63475">MVDVRDAASAGETAGGAPARWWDSAAIRVAAHATWVVLLCVAVVARIGRFGFNPSDQGFMLSLSWRLINGEIPHVDVISARPLGSAVLHVLDFAVPAPLFVSSAFVAALEITVATIALAVLITGESPLRWGPLRTGLVAAAALVNMHTFPLMAWHTVDGIFLAAVGWWLLDSGLRGDSAWRRRLGLFLVGFAVMCKQSFAFAAPVALAMLLWHPAVRRRPRRWGATVVDVVALGAFPLVYFAVVTVAGGLGESISQLTGGAQAWGERLWQVWSTDFTAPGFDPRPVALLFACCAIGAALARGPRWTVAVRVAGAVAATVLVVYVIADGALVRAGDWAIALFWMLLAAAAVDGVIRRAVPWRGLMVALLGWMCSLSWGYSSPTLLGGSLAFGAMWLVWRSVPVPVLAAPVRLGTATALGLAGTVLAGLLVAAEHDRAPYFDQPQGMLTRDLGDVLPSMRGIRTSENTHRYVAQMSDCISRHPAGGIAVFPDNPFVYPATRHQNPFPIDWPLPMELVGDARERMLNTVKELNARGDYLVLFQTVSFPALGSGATVPASVPVDAPIAGYGDLEETIRSGLTDQRISCGSFVGVWSPPSR</sequence>
<evidence type="ECO:0008006" key="4">
    <source>
        <dbReference type="Google" id="ProtNLM"/>
    </source>
</evidence>
<gene>
    <name evidence="2" type="ORF">EV193_1011049</name>
</gene>
<feature type="transmembrane region" description="Helical" evidence="1">
    <location>
        <begin position="223"/>
        <end position="243"/>
    </location>
</feature>
<evidence type="ECO:0000256" key="1">
    <source>
        <dbReference type="SAM" id="Phobius"/>
    </source>
</evidence>
<feature type="transmembrane region" description="Helical" evidence="1">
    <location>
        <begin position="283"/>
        <end position="300"/>
    </location>
</feature>
<feature type="transmembrane region" description="Helical" evidence="1">
    <location>
        <begin position="409"/>
        <end position="431"/>
    </location>
</feature>
<feature type="transmembrane region" description="Helical" evidence="1">
    <location>
        <begin position="99"/>
        <end position="124"/>
    </location>
</feature>
<feature type="transmembrane region" description="Helical" evidence="1">
    <location>
        <begin position="29"/>
        <end position="52"/>
    </location>
</feature>
<feature type="transmembrane region" description="Helical" evidence="1">
    <location>
        <begin position="136"/>
        <end position="169"/>
    </location>
</feature>
<keyword evidence="1" id="KW-1133">Transmembrane helix</keyword>
<evidence type="ECO:0000313" key="3">
    <source>
        <dbReference type="Proteomes" id="UP000294257"/>
    </source>
</evidence>
<reference evidence="2 3" key="1">
    <citation type="submission" date="2019-02" db="EMBL/GenBank/DDBJ databases">
        <title>Genomic Encyclopedia of Type Strains, Phase IV (KMG-IV): sequencing the most valuable type-strain genomes for metagenomic binning, comparative biology and taxonomic classification.</title>
        <authorList>
            <person name="Goeker M."/>
        </authorList>
    </citation>
    <scope>NUCLEOTIDE SEQUENCE [LARGE SCALE GENOMIC DNA]</scope>
    <source>
        <strain evidence="2 3">DSM 101727</strain>
    </source>
</reference>
<dbReference type="Proteomes" id="UP000294257">
    <property type="component" value="Unassembled WGS sequence"/>
</dbReference>
<feature type="transmembrane region" description="Helical" evidence="1">
    <location>
        <begin position="375"/>
        <end position="397"/>
    </location>
</feature>
<feature type="transmembrane region" description="Helical" evidence="1">
    <location>
        <begin position="184"/>
        <end position="211"/>
    </location>
</feature>
<keyword evidence="1" id="KW-0812">Transmembrane</keyword>
<organism evidence="2 3">
    <name type="scientific">Herbihabitans rhizosphaerae</name>
    <dbReference type="NCBI Taxonomy" id="1872711"/>
    <lineage>
        <taxon>Bacteria</taxon>
        <taxon>Bacillati</taxon>
        <taxon>Actinomycetota</taxon>
        <taxon>Actinomycetes</taxon>
        <taxon>Pseudonocardiales</taxon>
        <taxon>Pseudonocardiaceae</taxon>
        <taxon>Herbihabitans</taxon>
    </lineage>
</organism>
<proteinExistence type="predicted"/>
<dbReference type="EMBL" id="SGWQ01000001">
    <property type="protein sequence ID" value="RZS45162.1"/>
    <property type="molecule type" value="Genomic_DNA"/>
</dbReference>
<protein>
    <recommendedName>
        <fullName evidence="4">Dolichyl-phosphate-mannose-protein mannosyltransferase</fullName>
    </recommendedName>
</protein>
<feature type="transmembrane region" description="Helical" evidence="1">
    <location>
        <begin position="307"/>
        <end position="330"/>
    </location>
</feature>
<evidence type="ECO:0000313" key="2">
    <source>
        <dbReference type="EMBL" id="RZS45162.1"/>
    </source>
</evidence>
<keyword evidence="1" id="KW-0472">Membrane</keyword>
<accession>A0A4Q7L9N5</accession>
<keyword evidence="3" id="KW-1185">Reference proteome</keyword>